<reference evidence="1 2" key="1">
    <citation type="submission" date="2024-08" db="EMBL/GenBank/DDBJ databases">
        <title>Halobellus sp. MBLA0158 whole genome sequence.</title>
        <authorList>
            <person name="Hwang C.Y."/>
            <person name="Cho E.-S."/>
            <person name="Seo M.-J."/>
        </authorList>
    </citation>
    <scope>NUCLEOTIDE SEQUENCE [LARGE SCALE GENOMIC DNA]</scope>
    <source>
        <strain evidence="1 2">MBLA0158</strain>
    </source>
</reference>
<dbReference type="Pfam" id="PF25926">
    <property type="entry name" value="DUF7971"/>
    <property type="match status" value="1"/>
</dbReference>
<gene>
    <name evidence="1" type="ORF">OS889_00440</name>
</gene>
<proteinExistence type="predicted"/>
<dbReference type="Proteomes" id="UP001570511">
    <property type="component" value="Unassembled WGS sequence"/>
</dbReference>
<accession>A0ABD5M6C6</accession>
<evidence type="ECO:0000313" key="1">
    <source>
        <dbReference type="EMBL" id="MFA1609472.1"/>
    </source>
</evidence>
<organism evidence="1 2">
    <name type="scientific">Halobellus rubicundus</name>
    <dbReference type="NCBI Taxonomy" id="2996466"/>
    <lineage>
        <taxon>Archaea</taxon>
        <taxon>Methanobacteriati</taxon>
        <taxon>Methanobacteriota</taxon>
        <taxon>Stenosarchaea group</taxon>
        <taxon>Halobacteria</taxon>
        <taxon>Halobacteriales</taxon>
        <taxon>Haloferacaceae</taxon>
        <taxon>Halobellus</taxon>
    </lineage>
</organism>
<comment type="caution">
    <text evidence="1">The sequence shown here is derived from an EMBL/GenBank/DDBJ whole genome shotgun (WGS) entry which is preliminary data.</text>
</comment>
<keyword evidence="2" id="KW-1185">Reference proteome</keyword>
<dbReference type="RefSeq" id="WP_372386512.1">
    <property type="nucleotide sequence ID" value="NZ_JBGNYA010000001.1"/>
</dbReference>
<dbReference type="AlphaFoldDB" id="A0ABD5M6C6"/>
<dbReference type="InterPro" id="IPR058277">
    <property type="entry name" value="DUF7971"/>
</dbReference>
<name>A0ABD5M6C6_9EURY</name>
<protein>
    <submittedName>
        <fullName evidence="1">Uncharacterized protein</fullName>
    </submittedName>
</protein>
<dbReference type="EMBL" id="JBGNYA010000001">
    <property type="protein sequence ID" value="MFA1609472.1"/>
    <property type="molecule type" value="Genomic_DNA"/>
</dbReference>
<sequence length="135" mass="15073">MTDNAPETDREVSLGVPQGVLESLPEDGQNAAADMKEAVAGLERSLQGAIESADSDSEAAGYAVDAIEHLEDRMETYDGFVPELRAWGQSPIYAIAWRNLYAEVIAQLYEHEWLADHIDRERNYRMVEDGIRFGD</sequence>
<evidence type="ECO:0000313" key="2">
    <source>
        <dbReference type="Proteomes" id="UP001570511"/>
    </source>
</evidence>